<dbReference type="Pfam" id="PF00041">
    <property type="entry name" value="fn3"/>
    <property type="match status" value="1"/>
</dbReference>
<dbReference type="OMA" id="MSTECRT"/>
<dbReference type="Proteomes" id="UP000261620">
    <property type="component" value="Unplaced"/>
</dbReference>
<dbReference type="Gene3D" id="2.60.40.10">
    <property type="entry name" value="Immunoglobulins"/>
    <property type="match status" value="2"/>
</dbReference>
<dbReference type="SUPFAM" id="SSF49265">
    <property type="entry name" value="Fibronectin type III"/>
    <property type="match status" value="2"/>
</dbReference>
<dbReference type="PANTHER" id="PTHR47135">
    <property type="entry name" value="FIBRONECTIN TYPE III DOMAIN-CONTAINING PROTEIN 7"/>
    <property type="match status" value="1"/>
</dbReference>
<dbReference type="InterPro" id="IPR036116">
    <property type="entry name" value="FN3_sf"/>
</dbReference>
<accession>A0A3Q3VMU0</accession>
<dbReference type="PROSITE" id="PS50853">
    <property type="entry name" value="FN3"/>
    <property type="match status" value="1"/>
</dbReference>
<dbReference type="Ensembl" id="ENSMMOT00000001968.1">
    <property type="protein sequence ID" value="ENSMMOP00000001933.1"/>
    <property type="gene ID" value="ENSMMOG00000001624.1"/>
</dbReference>
<dbReference type="PANTHER" id="PTHR47135:SF3">
    <property type="entry name" value="FIBRONECTIN TYPE-III DOMAIN-CONTAINING PROTEIN"/>
    <property type="match status" value="1"/>
</dbReference>
<dbReference type="InterPro" id="IPR013783">
    <property type="entry name" value="Ig-like_fold"/>
</dbReference>
<protein>
    <recommendedName>
        <fullName evidence="1">Fibronectin type-III domain-containing protein</fullName>
    </recommendedName>
</protein>
<dbReference type="AlphaFoldDB" id="A0A3Q3VMU0"/>
<reference evidence="2" key="1">
    <citation type="submission" date="2025-08" db="UniProtKB">
        <authorList>
            <consortium name="Ensembl"/>
        </authorList>
    </citation>
    <scope>IDENTIFICATION</scope>
</reference>
<evidence type="ECO:0000259" key="1">
    <source>
        <dbReference type="PROSITE" id="PS50853"/>
    </source>
</evidence>
<evidence type="ECO:0000313" key="3">
    <source>
        <dbReference type="Proteomes" id="UP000261620"/>
    </source>
</evidence>
<reference evidence="2" key="2">
    <citation type="submission" date="2025-09" db="UniProtKB">
        <authorList>
            <consortium name="Ensembl"/>
        </authorList>
    </citation>
    <scope>IDENTIFICATION</scope>
</reference>
<feature type="domain" description="Fibronectin type-III" evidence="1">
    <location>
        <begin position="28"/>
        <end position="114"/>
    </location>
</feature>
<organism evidence="2 3">
    <name type="scientific">Mola mola</name>
    <name type="common">Ocean sunfish</name>
    <name type="synonym">Tetraodon mola</name>
    <dbReference type="NCBI Taxonomy" id="94237"/>
    <lineage>
        <taxon>Eukaryota</taxon>
        <taxon>Metazoa</taxon>
        <taxon>Chordata</taxon>
        <taxon>Craniata</taxon>
        <taxon>Vertebrata</taxon>
        <taxon>Euteleostomi</taxon>
        <taxon>Actinopterygii</taxon>
        <taxon>Neopterygii</taxon>
        <taxon>Teleostei</taxon>
        <taxon>Neoteleostei</taxon>
        <taxon>Acanthomorphata</taxon>
        <taxon>Eupercaria</taxon>
        <taxon>Tetraodontiformes</taxon>
        <taxon>Molidae</taxon>
        <taxon>Mola</taxon>
    </lineage>
</organism>
<keyword evidence="3" id="KW-1185">Reference proteome</keyword>
<sequence length="297" mass="31869">KYNVTVLSVRDGCESEPSTMFETSSPCVPMSAQGRLDCVTNSAWVTWDASDGALSYFVLAEEVGGHNSSCTTTFSPCSVPDLKCGTLYTFHVSAINKHCHSNHSTTFEIETPCALTSINVVMQCSSDIILVEWELTEDAPLYTVIAEGHDQSFISCNSSSTSCELQDVRCDMHYSIIISASSDRCSSLRSPPKKITTPCVPDNVTVVPSCEVHGITVTWGHSLVAESYLVTARGMDGHIASCNTSVNNCTLADLRCGQSYNLNITASGDNCTSQPPCEPSGLAVDLSCETNSAILTW</sequence>
<dbReference type="InterPro" id="IPR003961">
    <property type="entry name" value="FN3_dom"/>
</dbReference>
<dbReference type="CDD" id="cd00063">
    <property type="entry name" value="FN3"/>
    <property type="match status" value="1"/>
</dbReference>
<name>A0A3Q3VMU0_MOLML</name>
<evidence type="ECO:0000313" key="2">
    <source>
        <dbReference type="Ensembl" id="ENSMMOP00000001933.1"/>
    </source>
</evidence>
<proteinExistence type="predicted"/>